<dbReference type="EMBL" id="DF977000">
    <property type="protein sequence ID" value="GAQ24763.1"/>
    <property type="molecule type" value="Genomic_DNA"/>
</dbReference>
<dbReference type="NCBIfam" id="TIGR03641">
    <property type="entry name" value="cas1_HMARI"/>
    <property type="match status" value="1"/>
</dbReference>
<dbReference type="Gene3D" id="3.100.10.20">
    <property type="entry name" value="CRISPR-associated endonuclease Cas1, N-terminal domain"/>
    <property type="match status" value="1"/>
</dbReference>
<dbReference type="PANTHER" id="PTHR43219:SF1">
    <property type="entry name" value="CRISPR-ASSOCIATED ENDONUCLEASE CAS1"/>
    <property type="match status" value="1"/>
</dbReference>
<keyword evidence="1 9" id="KW-0540">Nuclease</keyword>
<dbReference type="InterPro" id="IPR042206">
    <property type="entry name" value="CRISPR-assoc_Cas1_C"/>
</dbReference>
<dbReference type="GO" id="GO:0003677">
    <property type="term" value="F:DNA binding"/>
    <property type="evidence" value="ECO:0007669"/>
    <property type="project" value="UniProtKB-KW"/>
</dbReference>
<keyword evidence="7 9" id="KW-0238">DNA-binding</keyword>
<evidence type="ECO:0000313" key="11">
    <source>
        <dbReference type="EMBL" id="GAQ24763.1"/>
    </source>
</evidence>
<sequence>MKKPVYIFSNGELKRKDNTLFFENEAGKKYIPVNGTSEIHIFGEVDINKRFLEFATTSEIILHFYNYYGYYAGTYYPREHLNSGHMILKQAEHYLDNEKRLELAKEFVIGASKNMRQAVRYYINRGKNLQDIENEINNLEQHIDECLQIDELMAIEGNIRQYYYDAFDEIIQKPEFSFVERTRRPPKNNLNTMISFGNSLMYTTCLSEIYKTHLDPRIGFLHATNFRRFTLNLDVSEIFKPIIVDRVIYTLLGRNIIKADDFEKTTDGLLMKENAKKAFVQEYEDKLNTTIKHRELGRNISYRRIIRMELYKLEKHLIGEEKYEAFIARW</sequence>
<proteinExistence type="inferred from homology"/>
<dbReference type="InterPro" id="IPR002729">
    <property type="entry name" value="CRISPR-assoc_Cas1"/>
</dbReference>
<dbReference type="GO" id="GO:0046872">
    <property type="term" value="F:metal ion binding"/>
    <property type="evidence" value="ECO:0007669"/>
    <property type="project" value="UniProtKB-UniRule"/>
</dbReference>
<evidence type="ECO:0000256" key="8">
    <source>
        <dbReference type="ARBA" id="ARBA00023211"/>
    </source>
</evidence>
<evidence type="ECO:0000256" key="9">
    <source>
        <dbReference type="HAMAP-Rule" id="MF_01470"/>
    </source>
</evidence>
<reference evidence="11" key="1">
    <citation type="journal article" date="2016" name="Genome Announc.">
        <title>Draft Genome Sequence of the Syntrophic Lactate-Degrading Bacterium Tepidanaerobacter syntrophicus JLT.</title>
        <authorList>
            <person name="Matsuura N."/>
            <person name="Ohashi A."/>
            <person name="Tourlousse D.M."/>
            <person name="Sekiguchi Y."/>
        </authorList>
    </citation>
    <scope>NUCLEOTIDE SEQUENCE [LARGE SCALE GENOMIC DNA]</scope>
    <source>
        <strain evidence="11">JL</strain>
    </source>
</reference>
<keyword evidence="5 9" id="KW-0460">Magnesium</keyword>
<keyword evidence="8 9" id="KW-0464">Manganese</keyword>
<dbReference type="EC" id="3.1.-.-" evidence="9"/>
<dbReference type="GO" id="GO:0016787">
    <property type="term" value="F:hydrolase activity"/>
    <property type="evidence" value="ECO:0007669"/>
    <property type="project" value="UniProtKB-KW"/>
</dbReference>
<dbReference type="OrthoDB" id="9803119at2"/>
<dbReference type="NCBIfam" id="TIGR00287">
    <property type="entry name" value="cas1"/>
    <property type="match status" value="1"/>
</dbReference>
<keyword evidence="10" id="KW-0175">Coiled coil</keyword>
<gene>
    <name evidence="9" type="primary">cas1</name>
    <name evidence="11" type="ORF">TSYNT_6143</name>
</gene>
<evidence type="ECO:0000256" key="6">
    <source>
        <dbReference type="ARBA" id="ARBA00023118"/>
    </source>
</evidence>
<feature type="binding site" evidence="9">
    <location>
        <position position="222"/>
    </location>
    <ligand>
        <name>Mn(2+)</name>
        <dbReference type="ChEBI" id="CHEBI:29035"/>
    </ligand>
</feature>
<dbReference type="Proteomes" id="UP000062160">
    <property type="component" value="Unassembled WGS sequence"/>
</dbReference>
<evidence type="ECO:0000256" key="4">
    <source>
        <dbReference type="ARBA" id="ARBA00022801"/>
    </source>
</evidence>
<feature type="binding site" evidence="9">
    <location>
        <position position="237"/>
    </location>
    <ligand>
        <name>Mn(2+)</name>
        <dbReference type="ChEBI" id="CHEBI:29035"/>
    </ligand>
</feature>
<keyword evidence="4 9" id="KW-0378">Hydrolase</keyword>
<dbReference type="GO" id="GO:0043571">
    <property type="term" value="P:maintenance of CRISPR repeat elements"/>
    <property type="evidence" value="ECO:0007669"/>
    <property type="project" value="UniProtKB-UniRule"/>
</dbReference>
<dbReference type="HAMAP" id="MF_01470">
    <property type="entry name" value="Cas1"/>
    <property type="match status" value="1"/>
</dbReference>
<comment type="function">
    <text evidence="9">CRISPR (clustered regularly interspaced short palindromic repeat), is an adaptive immune system that provides protection against mobile genetic elements (viruses, transposable elements and conjugative plasmids). CRISPR clusters contain spacers, sequences complementary to antecedent mobile elements, and target invading nucleic acids. CRISPR clusters are transcribed and processed into CRISPR RNA (crRNA). Acts as a dsDNA endonuclease. Involved in the integration of spacer DNA into the CRISPR cassette.</text>
</comment>
<dbReference type="CDD" id="cd09722">
    <property type="entry name" value="Cas1_I-B"/>
    <property type="match status" value="1"/>
</dbReference>
<organism evidence="11">
    <name type="scientific">Tepidanaerobacter syntrophicus</name>
    <dbReference type="NCBI Taxonomy" id="224999"/>
    <lineage>
        <taxon>Bacteria</taxon>
        <taxon>Bacillati</taxon>
        <taxon>Bacillota</taxon>
        <taxon>Clostridia</taxon>
        <taxon>Thermosediminibacterales</taxon>
        <taxon>Tepidanaerobacteraceae</taxon>
        <taxon>Tepidanaerobacter</taxon>
    </lineage>
</organism>
<evidence type="ECO:0000256" key="2">
    <source>
        <dbReference type="ARBA" id="ARBA00022723"/>
    </source>
</evidence>
<protein>
    <recommendedName>
        <fullName evidence="9">CRISPR-associated endonuclease Cas1</fullName>
        <ecNumber evidence="9">3.1.-.-</ecNumber>
    </recommendedName>
</protein>
<dbReference type="STRING" id="224999.GCA_001485475_00769"/>
<feature type="coiled-coil region" evidence="10">
    <location>
        <begin position="122"/>
        <end position="149"/>
    </location>
</feature>
<dbReference type="GO" id="GO:0004520">
    <property type="term" value="F:DNA endonuclease activity"/>
    <property type="evidence" value="ECO:0007669"/>
    <property type="project" value="InterPro"/>
</dbReference>
<keyword evidence="3 9" id="KW-0255">Endonuclease</keyword>
<feature type="binding site" evidence="9">
    <location>
        <position position="156"/>
    </location>
    <ligand>
        <name>Mn(2+)</name>
        <dbReference type="ChEBI" id="CHEBI:29035"/>
    </ligand>
</feature>
<dbReference type="Gene3D" id="1.20.120.920">
    <property type="entry name" value="CRISPR-associated endonuclease Cas1, C-terminal domain"/>
    <property type="match status" value="1"/>
</dbReference>
<evidence type="ECO:0000256" key="5">
    <source>
        <dbReference type="ARBA" id="ARBA00022842"/>
    </source>
</evidence>
<comment type="similarity">
    <text evidence="9">Belongs to the CRISPR-associated endonuclease Cas1 family.</text>
</comment>
<comment type="subunit">
    <text evidence="9">Homodimer, forms a heterotetramer with a Cas2 homodimer.</text>
</comment>
<dbReference type="InterPro" id="IPR019858">
    <property type="entry name" value="CRISPR-assoc_Cas1_HMARI/TNEAP"/>
</dbReference>
<keyword evidence="12" id="KW-1185">Reference proteome</keyword>
<keyword evidence="2 9" id="KW-0479">Metal-binding</keyword>
<evidence type="ECO:0000313" key="12">
    <source>
        <dbReference type="Proteomes" id="UP000062160"/>
    </source>
</evidence>
<dbReference type="Pfam" id="PF01867">
    <property type="entry name" value="Cas_Cas1"/>
    <property type="match status" value="1"/>
</dbReference>
<keyword evidence="6 9" id="KW-0051">Antiviral defense</keyword>
<evidence type="ECO:0000256" key="1">
    <source>
        <dbReference type="ARBA" id="ARBA00022722"/>
    </source>
</evidence>
<dbReference type="PANTHER" id="PTHR43219">
    <property type="entry name" value="CRISPR-ASSOCIATED ENDONUCLEASE CAS1"/>
    <property type="match status" value="1"/>
</dbReference>
<name>A0A0U9HF66_9FIRM</name>
<evidence type="ECO:0000256" key="10">
    <source>
        <dbReference type="SAM" id="Coils"/>
    </source>
</evidence>
<evidence type="ECO:0000256" key="7">
    <source>
        <dbReference type="ARBA" id="ARBA00023125"/>
    </source>
</evidence>
<dbReference type="AlphaFoldDB" id="A0A0U9HF66"/>
<comment type="cofactor">
    <cofactor evidence="9">
        <name>Mg(2+)</name>
        <dbReference type="ChEBI" id="CHEBI:18420"/>
    </cofactor>
    <cofactor evidence="9">
        <name>Mn(2+)</name>
        <dbReference type="ChEBI" id="CHEBI:29035"/>
    </cofactor>
</comment>
<accession>A0A0U9HF66</accession>
<dbReference type="GO" id="GO:0051607">
    <property type="term" value="P:defense response to virus"/>
    <property type="evidence" value="ECO:0007669"/>
    <property type="project" value="UniProtKB-UniRule"/>
</dbReference>
<evidence type="ECO:0000256" key="3">
    <source>
        <dbReference type="ARBA" id="ARBA00022759"/>
    </source>
</evidence>
<dbReference type="InterPro" id="IPR042211">
    <property type="entry name" value="CRISPR-assoc_Cas1_N"/>
</dbReference>
<dbReference type="RefSeq" id="WP_059031893.1">
    <property type="nucleotide sequence ID" value="NZ_BSDW01000001.1"/>
</dbReference>